<gene>
    <name evidence="1" type="ORF">DFQ10_108135</name>
</gene>
<protein>
    <submittedName>
        <fullName evidence="1">Uncharacterized protein</fullName>
    </submittedName>
</protein>
<dbReference type="PROSITE" id="PS51257">
    <property type="entry name" value="PROKAR_LIPOPROTEIN"/>
    <property type="match status" value="1"/>
</dbReference>
<proteinExistence type="predicted"/>
<dbReference type="EMBL" id="QRDV01000008">
    <property type="protein sequence ID" value="RED42728.1"/>
    <property type="molecule type" value="Genomic_DNA"/>
</dbReference>
<evidence type="ECO:0000313" key="2">
    <source>
        <dbReference type="Proteomes" id="UP000256980"/>
    </source>
</evidence>
<keyword evidence="2" id="KW-1185">Reference proteome</keyword>
<reference evidence="1 2" key="1">
    <citation type="submission" date="2018-07" db="EMBL/GenBank/DDBJ databases">
        <title>Genomic Encyclopedia of Type Strains, Phase III (KMG-III): the genomes of soil and plant-associated and newly described type strains.</title>
        <authorList>
            <person name="Whitman W."/>
        </authorList>
    </citation>
    <scope>NUCLEOTIDE SEQUENCE [LARGE SCALE GENOMIC DNA]</scope>
    <source>
        <strain evidence="1 2">CECT 7946</strain>
    </source>
</reference>
<dbReference type="RefSeq" id="WP_115818368.1">
    <property type="nucleotide sequence ID" value="NZ_QRDV01000008.1"/>
</dbReference>
<organism evidence="1 2">
    <name type="scientific">Winogradskyella eximia</name>
    <dbReference type="NCBI Taxonomy" id="262006"/>
    <lineage>
        <taxon>Bacteria</taxon>
        <taxon>Pseudomonadati</taxon>
        <taxon>Bacteroidota</taxon>
        <taxon>Flavobacteriia</taxon>
        <taxon>Flavobacteriales</taxon>
        <taxon>Flavobacteriaceae</taxon>
        <taxon>Winogradskyella</taxon>
    </lineage>
</organism>
<comment type="caution">
    <text evidence="1">The sequence shown here is derived from an EMBL/GenBank/DDBJ whole genome shotgun (WGS) entry which is preliminary data.</text>
</comment>
<dbReference type="AlphaFoldDB" id="A0A3D9GZP6"/>
<dbReference type="OrthoDB" id="1368873at2"/>
<dbReference type="Proteomes" id="UP000256980">
    <property type="component" value="Unassembled WGS sequence"/>
</dbReference>
<accession>A0A3D9GZP6</accession>
<sequence>MRTRITDKNMFLSLFIFLFIFSCSESEEEINLGNNFYYIPFQEIIFDVTSFGGNGIYQLKNNEKIPVVLSNIDKYKYNSEFIIIKQIFDMEQTSLLIENMIFLPKTYFTYDKNYILLNENFLSKLDTSKDNSIYSQTFTHQLLENTSSIQKMKTNKENYYIIEKKNLKINGPLTKNEFKEIKKNLEINLSFE</sequence>
<name>A0A3D9GZP6_9FLAO</name>
<evidence type="ECO:0000313" key="1">
    <source>
        <dbReference type="EMBL" id="RED42728.1"/>
    </source>
</evidence>